<dbReference type="EMBL" id="KL197735">
    <property type="protein sequence ID" value="KDQ53184.1"/>
    <property type="molecule type" value="Genomic_DNA"/>
</dbReference>
<feature type="compositionally biased region" description="Low complexity" evidence="1">
    <location>
        <begin position="393"/>
        <end position="403"/>
    </location>
</feature>
<proteinExistence type="predicted"/>
<feature type="region of interest" description="Disordered" evidence="1">
    <location>
        <begin position="485"/>
        <end position="545"/>
    </location>
</feature>
<feature type="region of interest" description="Disordered" evidence="1">
    <location>
        <begin position="753"/>
        <end position="773"/>
    </location>
</feature>
<feature type="compositionally biased region" description="Low complexity" evidence="1">
    <location>
        <begin position="487"/>
        <end position="511"/>
    </location>
</feature>
<gene>
    <name evidence="2" type="ORF">JAAARDRAFT_162080</name>
</gene>
<name>A0A067PEH6_9AGAM</name>
<organism evidence="2 3">
    <name type="scientific">Jaapia argillacea MUCL 33604</name>
    <dbReference type="NCBI Taxonomy" id="933084"/>
    <lineage>
        <taxon>Eukaryota</taxon>
        <taxon>Fungi</taxon>
        <taxon>Dikarya</taxon>
        <taxon>Basidiomycota</taxon>
        <taxon>Agaricomycotina</taxon>
        <taxon>Agaricomycetes</taxon>
        <taxon>Agaricomycetidae</taxon>
        <taxon>Jaapiales</taxon>
        <taxon>Jaapiaceae</taxon>
        <taxon>Jaapia</taxon>
    </lineage>
</organism>
<dbReference type="CDD" id="cd06093">
    <property type="entry name" value="PX_domain"/>
    <property type="match status" value="1"/>
</dbReference>
<dbReference type="InterPro" id="IPR036871">
    <property type="entry name" value="PX_dom_sf"/>
</dbReference>
<accession>A0A067PEH6</accession>
<dbReference type="OrthoDB" id="3244370at2759"/>
<feature type="compositionally biased region" description="Low complexity" evidence="1">
    <location>
        <begin position="569"/>
        <end position="587"/>
    </location>
</feature>
<evidence type="ECO:0000313" key="2">
    <source>
        <dbReference type="EMBL" id="KDQ53184.1"/>
    </source>
</evidence>
<evidence type="ECO:0000256" key="1">
    <source>
        <dbReference type="SAM" id="MobiDB-lite"/>
    </source>
</evidence>
<dbReference type="Proteomes" id="UP000027265">
    <property type="component" value="Unassembled WGS sequence"/>
</dbReference>
<sequence>MMGGIESMMLSDFPVVPGQIGGLVVPSSVKRAVYRQAPQDFCIETLVPTKQGSNYSYGMRICPVKGDTRSTKSGDHREYEIWRRWEDCLVFQDALEIEYATQSRQKRQRLHAGKGVKKDGIYIHDRAASFDSLPPGPDPNSIAMDIHDYLPKLTKKGTFFKASQATVDQRQREFQALIDALFQEDVPTLIKDLRASRVVRDFFGYWRRDKDLEEKIKEGPGKGRSSSVSGTGFSLYFSASNLSLQFPQSMTELAPSSSSSNVSRPSTSPSRVSSKSKRPSSAGGRPSTSGSGSRKGTGLSPLSSVSFHLPNHSSSSAELSSESSGNRSRSHTEPGPSRASAWHIIEEPRVPAVPAVPQDIPISPSHSRNEEELPRLQSLPEDCELESPMSDMTISPTESTTPPIRRRARTMSAHSKTNRNAFIFMDPVAEGTQVPPPPQHNVPLPRPEVGRSTPLGKARAMSTPAEMLVTESDFTVEFLNTDPWELPSSPSISSSLGVSAEYSSAPSSSQDSHYDPRDSCIEIDLPFDTPDDAPLADDYGPQNVRSSLDSIDSIRTEFSADAIIPRSVLPTSPGSTSSLSRSLSLGSRQEKRVSQPVSVLQEEEPWVIGEEQVVDSYFYDALPPMTLVGMPESPLTPAFSTFSDDGPESPGREQISMNLSSPEYFPKPFQNRPPGQFHIPWSSSPRETTFEQNLKETSIAIKAVLKDCIIVFRTPCITSLGQIRKRLAEKFDKQEGIALRESFALAYMATTGSDRGSLASGRTRSSSVSSSGIGEGKAMRYIYSQDEWNTAVASCGGKLTLRVVP</sequence>
<feature type="compositionally biased region" description="Low complexity" evidence="1">
    <location>
        <begin position="255"/>
        <end position="298"/>
    </location>
</feature>
<feature type="compositionally biased region" description="Low complexity" evidence="1">
    <location>
        <begin position="755"/>
        <end position="772"/>
    </location>
</feature>
<keyword evidence="3" id="KW-1185">Reference proteome</keyword>
<protein>
    <recommendedName>
        <fullName evidence="4">PX domain-containing protein</fullName>
    </recommendedName>
</protein>
<dbReference type="InParanoid" id="A0A067PEH6"/>
<dbReference type="STRING" id="933084.A0A067PEH6"/>
<feature type="region of interest" description="Disordered" evidence="1">
    <location>
        <begin position="252"/>
        <end position="406"/>
    </location>
</feature>
<dbReference type="AlphaFoldDB" id="A0A067PEH6"/>
<evidence type="ECO:0000313" key="3">
    <source>
        <dbReference type="Proteomes" id="UP000027265"/>
    </source>
</evidence>
<dbReference type="HOGENOM" id="CLU_021425_0_0_1"/>
<dbReference type="Gene3D" id="3.30.1520.10">
    <property type="entry name" value="Phox-like domain"/>
    <property type="match status" value="1"/>
</dbReference>
<dbReference type="GO" id="GO:0035091">
    <property type="term" value="F:phosphatidylinositol binding"/>
    <property type="evidence" value="ECO:0007669"/>
    <property type="project" value="InterPro"/>
</dbReference>
<feature type="compositionally biased region" description="Low complexity" evidence="1">
    <location>
        <begin position="313"/>
        <end position="327"/>
    </location>
</feature>
<reference evidence="3" key="1">
    <citation type="journal article" date="2014" name="Proc. Natl. Acad. Sci. U.S.A.">
        <title>Extensive sampling of basidiomycete genomes demonstrates inadequacy of the white-rot/brown-rot paradigm for wood decay fungi.</title>
        <authorList>
            <person name="Riley R."/>
            <person name="Salamov A.A."/>
            <person name="Brown D.W."/>
            <person name="Nagy L.G."/>
            <person name="Floudas D."/>
            <person name="Held B.W."/>
            <person name="Levasseur A."/>
            <person name="Lombard V."/>
            <person name="Morin E."/>
            <person name="Otillar R."/>
            <person name="Lindquist E.A."/>
            <person name="Sun H."/>
            <person name="LaButti K.M."/>
            <person name="Schmutz J."/>
            <person name="Jabbour D."/>
            <person name="Luo H."/>
            <person name="Baker S.E."/>
            <person name="Pisabarro A.G."/>
            <person name="Walton J.D."/>
            <person name="Blanchette R.A."/>
            <person name="Henrissat B."/>
            <person name="Martin F."/>
            <person name="Cullen D."/>
            <person name="Hibbett D.S."/>
            <person name="Grigoriev I.V."/>
        </authorList>
    </citation>
    <scope>NUCLEOTIDE SEQUENCE [LARGE SCALE GENOMIC DNA]</scope>
    <source>
        <strain evidence="3">MUCL 33604</strain>
    </source>
</reference>
<feature type="region of interest" description="Disordered" evidence="1">
    <location>
        <begin position="567"/>
        <end position="590"/>
    </location>
</feature>
<evidence type="ECO:0008006" key="4">
    <source>
        <dbReference type="Google" id="ProtNLM"/>
    </source>
</evidence>